<dbReference type="GO" id="GO:0016032">
    <property type="term" value="P:viral process"/>
    <property type="evidence" value="ECO:0007669"/>
    <property type="project" value="InterPro"/>
</dbReference>
<dbReference type="Pfam" id="PF00607">
    <property type="entry name" value="Gag_p24"/>
    <property type="match status" value="1"/>
</dbReference>
<dbReference type="InterPro" id="IPR008916">
    <property type="entry name" value="Retrov_capsid_C"/>
</dbReference>
<dbReference type="Gene3D" id="1.10.375.10">
    <property type="entry name" value="Human Immunodeficiency Virus Type 1 Capsid Protein"/>
    <property type="match status" value="1"/>
</dbReference>
<keyword evidence="5" id="KW-1185">Reference proteome</keyword>
<feature type="coiled-coil region" evidence="1">
    <location>
        <begin position="46"/>
        <end position="77"/>
    </location>
</feature>
<dbReference type="Pfam" id="PF19317">
    <property type="entry name" value="Gag_p24_C"/>
    <property type="match status" value="1"/>
</dbReference>
<dbReference type="Proteomes" id="UP000563060">
    <property type="component" value="Unassembled WGS sequence"/>
</dbReference>
<comment type="caution">
    <text evidence="4">The sequence shown here is derived from an EMBL/GenBank/DDBJ whole genome shotgun (WGS) entry which is preliminary data.</text>
</comment>
<evidence type="ECO:0000259" key="3">
    <source>
        <dbReference type="Pfam" id="PF19317"/>
    </source>
</evidence>
<protein>
    <submittedName>
        <fullName evidence="4">GA113 protein</fullName>
    </submittedName>
</protein>
<dbReference type="InterPro" id="IPR008919">
    <property type="entry name" value="Retrov_capsid_N"/>
</dbReference>
<feature type="region of interest" description="Disordered" evidence="2">
    <location>
        <begin position="97"/>
        <end position="127"/>
    </location>
</feature>
<feature type="non-terminal residue" evidence="4">
    <location>
        <position position="419"/>
    </location>
</feature>
<dbReference type="Gene3D" id="1.10.1200.30">
    <property type="match status" value="1"/>
</dbReference>
<dbReference type="InterPro" id="IPR045345">
    <property type="entry name" value="Gag_p24_C"/>
</dbReference>
<evidence type="ECO:0000313" key="5">
    <source>
        <dbReference type="Proteomes" id="UP000563060"/>
    </source>
</evidence>
<dbReference type="AlphaFoldDB" id="A0A7L3ZHQ5"/>
<dbReference type="SUPFAM" id="SSF47943">
    <property type="entry name" value="Retrovirus capsid protein, N-terminal core domain"/>
    <property type="match status" value="1"/>
</dbReference>
<feature type="region of interest" description="Disordered" evidence="2">
    <location>
        <begin position="1"/>
        <end position="40"/>
    </location>
</feature>
<feature type="domain" description="Retroviral nucleocapsid Gag protein p24 C-terminal" evidence="3">
    <location>
        <begin position="296"/>
        <end position="365"/>
    </location>
</feature>
<proteinExistence type="predicted"/>
<dbReference type="SUPFAM" id="SSF47353">
    <property type="entry name" value="Retrovirus capsid dimerization domain-like"/>
    <property type="match status" value="1"/>
</dbReference>
<gene>
    <name evidence="4" type="primary">Hervk_1</name>
    <name evidence="4" type="ORF">FREGRA_R02833</name>
</gene>
<organism evidence="4 5">
    <name type="scientific">Fregetta grallaria</name>
    <name type="common">White-bellied storm-petrel</name>
    <name type="synonym">Procellaria grallaria</name>
    <dbReference type="NCBI Taxonomy" id="79628"/>
    <lineage>
        <taxon>Eukaryota</taxon>
        <taxon>Metazoa</taxon>
        <taxon>Chordata</taxon>
        <taxon>Craniata</taxon>
        <taxon>Vertebrata</taxon>
        <taxon>Euteleostomi</taxon>
        <taxon>Archelosauria</taxon>
        <taxon>Archosauria</taxon>
        <taxon>Dinosauria</taxon>
        <taxon>Saurischia</taxon>
        <taxon>Theropoda</taxon>
        <taxon>Coelurosauria</taxon>
        <taxon>Aves</taxon>
        <taxon>Neognathae</taxon>
        <taxon>Neoaves</taxon>
        <taxon>Aequornithes</taxon>
        <taxon>Procellariiformes</taxon>
        <taxon>Hydrobatidae</taxon>
        <taxon>Fregetta</taxon>
    </lineage>
</organism>
<reference evidence="4 5" key="1">
    <citation type="submission" date="2019-09" db="EMBL/GenBank/DDBJ databases">
        <title>Bird 10,000 Genomes (B10K) Project - Family phase.</title>
        <authorList>
            <person name="Zhang G."/>
        </authorList>
    </citation>
    <scope>NUCLEOTIDE SEQUENCE [LARGE SCALE GENOMIC DNA]</scope>
    <source>
        <strain evidence="4">B10K-DU-006-09</strain>
        <tissue evidence="4">Muscle</tissue>
    </source>
</reference>
<evidence type="ECO:0000256" key="2">
    <source>
        <dbReference type="SAM" id="MobiDB-lite"/>
    </source>
</evidence>
<dbReference type="PANTHER" id="PTHR40389">
    <property type="entry name" value="ENDOGENOUS RETROVIRUS GROUP K MEMBER 24 GAG POLYPROTEIN-RELATED"/>
    <property type="match status" value="1"/>
</dbReference>
<feature type="non-terminal residue" evidence="4">
    <location>
        <position position="1"/>
    </location>
</feature>
<sequence length="419" mass="46273">PSCCPKLYPPLPREGVQPERVPLPEGEGSDEEKSATSLEAAIELLKDKEVKDLRQWKEQLERLMGDLEQRVERSMTLLEKELHPSAQSVQDLISRQCVTPVGPPPERETSSGKVPPPPYPTTSAPSAGNVLSRWSGIIRDAILDGEWQVARAVGCPVVAGLGGPQYEQHDWKILQQAKKTVMENGLKSEASRVMLDWIFTADTNSPRDCQNLARLLLTPSQLIIFFHEWRRLAELEAARPRDPQDRLHGISADMITGGGAFSNMTLQLQYPTALFHLSAQLARQAFYAVPDENPTPLFITVKQGLTEDFSHFVDRLSSALASQSDMTEELKQAMFKLMAFENANAKTKAVLATLPKDADVGDMIELASRAVLTQQYRAMANAFVAAMQPTTKMLAAAIQKVAPQQGGKKAQTQTGICYR</sequence>
<name>A0A7L3ZHQ5_FREGA</name>
<evidence type="ECO:0000313" key="4">
    <source>
        <dbReference type="EMBL" id="NXW11600.1"/>
    </source>
</evidence>
<dbReference type="PANTHER" id="PTHR40389:SF3">
    <property type="entry name" value="IGE-BINDING PROTEIN"/>
    <property type="match status" value="1"/>
</dbReference>
<accession>A0A7L3ZHQ5</accession>
<evidence type="ECO:0000256" key="1">
    <source>
        <dbReference type="SAM" id="Coils"/>
    </source>
</evidence>
<dbReference type="InterPro" id="IPR050195">
    <property type="entry name" value="Primate_lentivir_Gag_pol-like"/>
</dbReference>
<dbReference type="EMBL" id="VZZT01006773">
    <property type="protein sequence ID" value="NXW11600.1"/>
    <property type="molecule type" value="Genomic_DNA"/>
</dbReference>
<keyword evidence="1" id="KW-0175">Coiled coil</keyword>